<organism evidence="1 2">
    <name type="scientific">Bordetella genomosp. 9</name>
    <dbReference type="NCBI Taxonomy" id="1416803"/>
    <lineage>
        <taxon>Bacteria</taxon>
        <taxon>Pseudomonadati</taxon>
        <taxon>Pseudomonadota</taxon>
        <taxon>Betaproteobacteria</taxon>
        <taxon>Burkholderiales</taxon>
        <taxon>Alcaligenaceae</taxon>
        <taxon>Bordetella</taxon>
    </lineage>
</organism>
<accession>A0A1W6YX96</accession>
<dbReference type="Proteomes" id="UP000194139">
    <property type="component" value="Chromosome"/>
</dbReference>
<evidence type="ECO:0000313" key="2">
    <source>
        <dbReference type="Proteomes" id="UP000194139"/>
    </source>
</evidence>
<proteinExistence type="predicted"/>
<name>A0A1W6YX96_9BORD</name>
<keyword evidence="2" id="KW-1185">Reference proteome</keyword>
<reference evidence="1 2" key="1">
    <citation type="submission" date="2017-05" db="EMBL/GenBank/DDBJ databases">
        <title>Complete and WGS of Bordetella genogroups.</title>
        <authorList>
            <person name="Spilker T."/>
            <person name="LiPuma J."/>
        </authorList>
    </citation>
    <scope>NUCLEOTIDE SEQUENCE [LARGE SCALE GENOMIC DNA]</scope>
    <source>
        <strain evidence="1 2">AU17164</strain>
    </source>
</reference>
<evidence type="ECO:0000313" key="1">
    <source>
        <dbReference type="EMBL" id="ARP85668.1"/>
    </source>
</evidence>
<dbReference type="AlphaFoldDB" id="A0A1W6YX96"/>
<gene>
    <name evidence="1" type="ORF">CAL13_05170</name>
</gene>
<sequence>MTNMKEMYWVSRISSWNYIDIAGKTHGRIDWFDEILDLGFWWQTAHESGSCSTLDRAKRSVEEALWRREMALAALCAPYEAMPQT</sequence>
<dbReference type="EMBL" id="CP021109">
    <property type="protein sequence ID" value="ARP85668.1"/>
    <property type="molecule type" value="Genomic_DNA"/>
</dbReference>
<protein>
    <submittedName>
        <fullName evidence="1">Uncharacterized protein</fullName>
    </submittedName>
</protein>